<name>A0A9K3NW39_HELAN</name>
<dbReference type="Gramene" id="mRNA:HanXRQr2_Chr03g0114401">
    <property type="protein sequence ID" value="CDS:HanXRQr2_Chr03g0114401.1"/>
    <property type="gene ID" value="HanXRQr2_Chr03g0114401"/>
</dbReference>
<sequence length="51" mass="6084">MLYTHRKHIILSSIIKILSQITKFYLISFFKSPKERITFTNYHQISSPISI</sequence>
<evidence type="ECO:0000313" key="2">
    <source>
        <dbReference type="Proteomes" id="UP000215914"/>
    </source>
</evidence>
<reference evidence="1" key="1">
    <citation type="journal article" date="2017" name="Nature">
        <title>The sunflower genome provides insights into oil metabolism, flowering and Asterid evolution.</title>
        <authorList>
            <person name="Badouin H."/>
            <person name="Gouzy J."/>
            <person name="Grassa C.J."/>
            <person name="Murat F."/>
            <person name="Staton S.E."/>
            <person name="Cottret L."/>
            <person name="Lelandais-Briere C."/>
            <person name="Owens G.L."/>
            <person name="Carrere S."/>
            <person name="Mayjonade B."/>
            <person name="Legrand L."/>
            <person name="Gill N."/>
            <person name="Kane N.C."/>
            <person name="Bowers J.E."/>
            <person name="Hubner S."/>
            <person name="Bellec A."/>
            <person name="Berard A."/>
            <person name="Berges H."/>
            <person name="Blanchet N."/>
            <person name="Boniface M.C."/>
            <person name="Brunel D."/>
            <person name="Catrice O."/>
            <person name="Chaidir N."/>
            <person name="Claudel C."/>
            <person name="Donnadieu C."/>
            <person name="Faraut T."/>
            <person name="Fievet G."/>
            <person name="Helmstetter N."/>
            <person name="King M."/>
            <person name="Knapp S.J."/>
            <person name="Lai Z."/>
            <person name="Le Paslier M.C."/>
            <person name="Lippi Y."/>
            <person name="Lorenzon L."/>
            <person name="Mandel J.R."/>
            <person name="Marage G."/>
            <person name="Marchand G."/>
            <person name="Marquand E."/>
            <person name="Bret-Mestries E."/>
            <person name="Morien E."/>
            <person name="Nambeesan S."/>
            <person name="Nguyen T."/>
            <person name="Pegot-Espagnet P."/>
            <person name="Pouilly N."/>
            <person name="Raftis F."/>
            <person name="Sallet E."/>
            <person name="Schiex T."/>
            <person name="Thomas J."/>
            <person name="Vandecasteele C."/>
            <person name="Vares D."/>
            <person name="Vear F."/>
            <person name="Vautrin S."/>
            <person name="Crespi M."/>
            <person name="Mangin B."/>
            <person name="Burke J.M."/>
            <person name="Salse J."/>
            <person name="Munos S."/>
            <person name="Vincourt P."/>
            <person name="Rieseberg L.H."/>
            <person name="Langlade N.B."/>
        </authorList>
    </citation>
    <scope>NUCLEOTIDE SEQUENCE</scope>
    <source>
        <tissue evidence="1">Leaves</tissue>
    </source>
</reference>
<keyword evidence="2" id="KW-1185">Reference proteome</keyword>
<reference evidence="1" key="2">
    <citation type="submission" date="2020-06" db="EMBL/GenBank/DDBJ databases">
        <title>Helianthus annuus Genome sequencing and assembly Release 2.</title>
        <authorList>
            <person name="Gouzy J."/>
            <person name="Langlade N."/>
            <person name="Munos S."/>
        </authorList>
    </citation>
    <scope>NUCLEOTIDE SEQUENCE</scope>
    <source>
        <tissue evidence="1">Leaves</tissue>
    </source>
</reference>
<evidence type="ECO:0000313" key="1">
    <source>
        <dbReference type="EMBL" id="KAF5814731.1"/>
    </source>
</evidence>
<dbReference type="EMBL" id="MNCJ02000318">
    <property type="protein sequence ID" value="KAF5814731.1"/>
    <property type="molecule type" value="Genomic_DNA"/>
</dbReference>
<dbReference type="AlphaFoldDB" id="A0A9K3NW39"/>
<accession>A0A9K3NW39</accession>
<organism evidence="1 2">
    <name type="scientific">Helianthus annuus</name>
    <name type="common">Common sunflower</name>
    <dbReference type="NCBI Taxonomy" id="4232"/>
    <lineage>
        <taxon>Eukaryota</taxon>
        <taxon>Viridiplantae</taxon>
        <taxon>Streptophyta</taxon>
        <taxon>Embryophyta</taxon>
        <taxon>Tracheophyta</taxon>
        <taxon>Spermatophyta</taxon>
        <taxon>Magnoliopsida</taxon>
        <taxon>eudicotyledons</taxon>
        <taxon>Gunneridae</taxon>
        <taxon>Pentapetalae</taxon>
        <taxon>asterids</taxon>
        <taxon>campanulids</taxon>
        <taxon>Asterales</taxon>
        <taxon>Asteraceae</taxon>
        <taxon>Asteroideae</taxon>
        <taxon>Heliantheae alliance</taxon>
        <taxon>Heliantheae</taxon>
        <taxon>Helianthus</taxon>
    </lineage>
</organism>
<dbReference type="Proteomes" id="UP000215914">
    <property type="component" value="Unassembled WGS sequence"/>
</dbReference>
<proteinExistence type="predicted"/>
<protein>
    <submittedName>
        <fullName evidence="1">Uncharacterized protein</fullName>
    </submittedName>
</protein>
<comment type="caution">
    <text evidence="1">The sequence shown here is derived from an EMBL/GenBank/DDBJ whole genome shotgun (WGS) entry which is preliminary data.</text>
</comment>
<gene>
    <name evidence="1" type="ORF">HanXRQr2_Chr03g0114401</name>
</gene>